<dbReference type="eggNOG" id="COG4948">
    <property type="taxonomic scope" value="Bacteria"/>
</dbReference>
<dbReference type="AlphaFoldDB" id="C4KDM2"/>
<feature type="binding site" evidence="6">
    <location>
        <begin position="11"/>
        <end position="13"/>
    </location>
    <ligand>
        <name>NAD(+)</name>
        <dbReference type="ChEBI" id="CHEBI:57540"/>
    </ligand>
</feature>
<dbReference type="STRING" id="85643.Tmz1t_3595"/>
<organism evidence="8 10">
    <name type="scientific">Thauera aminoaromatica</name>
    <dbReference type="NCBI Taxonomy" id="164330"/>
    <lineage>
        <taxon>Bacteria</taxon>
        <taxon>Pseudomonadati</taxon>
        <taxon>Pseudomonadota</taxon>
        <taxon>Betaproteobacteria</taxon>
        <taxon>Rhodocyclales</taxon>
        <taxon>Zoogloeaceae</taxon>
        <taxon>Thauera</taxon>
    </lineage>
</organism>
<keyword evidence="4 6" id="KW-0548">Nucleotidyltransferase</keyword>
<dbReference type="OrthoDB" id="9813972at2"/>
<feature type="binding site" evidence="6">
    <location>
        <position position="52"/>
    </location>
    <ligand>
        <name>NAD(+)</name>
        <dbReference type="ChEBI" id="CHEBI:57540"/>
    </ligand>
</feature>
<dbReference type="Proteomes" id="UP000002186">
    <property type="component" value="Chromosome"/>
</dbReference>
<evidence type="ECO:0000313" key="8">
    <source>
        <dbReference type="EMBL" id="ACR02188.1"/>
    </source>
</evidence>
<evidence type="ECO:0000256" key="5">
    <source>
        <dbReference type="ARBA" id="ARBA00023125"/>
    </source>
</evidence>
<reference evidence="8 10" key="2">
    <citation type="journal article" date="2012" name="Stand. Genomic Sci.">
        <title>Complete genome sequence of Thauera aminoaromatica strain MZ1T.</title>
        <authorList>
            <person name="Jiang K."/>
            <person name="Sanseverino J."/>
            <person name="Chauhan A."/>
            <person name="Lucas S."/>
            <person name="Copeland A."/>
            <person name="Lapidus A."/>
            <person name="Del Rio T.G."/>
            <person name="Dalin E."/>
            <person name="Tice H."/>
            <person name="Bruce D."/>
            <person name="Goodwin L."/>
            <person name="Pitluck S."/>
            <person name="Sims D."/>
            <person name="Brettin T."/>
            <person name="Detter J.C."/>
            <person name="Han C."/>
            <person name="Chang Y.J."/>
            <person name="Larimer F."/>
            <person name="Land M."/>
            <person name="Hauser L."/>
            <person name="Kyrpides N.C."/>
            <person name="Mikhailova N."/>
            <person name="Moser S."/>
            <person name="Jegier P."/>
            <person name="Close D."/>
            <person name="Debruyn J.M."/>
            <person name="Wang Y."/>
            <person name="Layton A.C."/>
            <person name="Allen M.S."/>
            <person name="Sayler G.S."/>
        </authorList>
    </citation>
    <scope>NUCLEOTIDE SEQUENCE [LARGE SCALE GENOMIC DNA]</scope>
    <source>
        <strain evidence="8 10">MZ1T</strain>
    </source>
</reference>
<evidence type="ECO:0000313" key="10">
    <source>
        <dbReference type="Proteomes" id="UP000002186"/>
    </source>
</evidence>
<keyword evidence="1 6" id="KW-1277">Toxin-antitoxin system</keyword>
<feature type="binding site" evidence="6">
    <location>
        <position position="28"/>
    </location>
    <ligand>
        <name>NAD(+)</name>
        <dbReference type="ChEBI" id="CHEBI:57540"/>
    </ligand>
</feature>
<dbReference type="EMBL" id="SSFD01000333">
    <property type="protein sequence ID" value="TXH79799.1"/>
    <property type="molecule type" value="Genomic_DNA"/>
</dbReference>
<dbReference type="Proteomes" id="UP000321192">
    <property type="component" value="Unassembled WGS sequence"/>
</dbReference>
<accession>C4KDM2</accession>
<evidence type="ECO:0000313" key="11">
    <source>
        <dbReference type="Proteomes" id="UP000321192"/>
    </source>
</evidence>
<sequence length="224" mass="24509">MPAPYPTRLFHITAIANLPAIFAAGALLSKNGGAAAGINYQNIAHAGAQGARAVRAVPNPPGGLVHDFVPFYFAPRSPMLFAINGGRVAGCQWRQTDIVHFETTVQCLVARGRPFVFYDRNATLAFSTPYTDLAHLDTAVAWDLMTEAPQLDGYCKFWQNNPAVARYADRMERRQAEFLVRDNVPLDCMTRLGVIDAARQAQVLALLAQAGVALTVDIMPAWYF</sequence>
<dbReference type="KEGG" id="tmz:Tmz1t_3595"/>
<dbReference type="GO" id="GO:0016757">
    <property type="term" value="F:glycosyltransferase activity"/>
    <property type="evidence" value="ECO:0007669"/>
    <property type="project" value="UniProtKB-UniRule"/>
</dbReference>
<feature type="domain" description="DarT" evidence="7">
    <location>
        <begin position="7"/>
        <end position="224"/>
    </location>
</feature>
<keyword evidence="3 6" id="KW-0808">Transferase</keyword>
<dbReference type="EMBL" id="CP001281">
    <property type="protein sequence ID" value="ACR02188.1"/>
    <property type="molecule type" value="Genomic_DNA"/>
</dbReference>
<name>C4KDM2_THASP</name>
<evidence type="ECO:0000256" key="1">
    <source>
        <dbReference type="ARBA" id="ARBA00022649"/>
    </source>
</evidence>
<evidence type="ECO:0000256" key="6">
    <source>
        <dbReference type="PROSITE-ProRule" id="PRU01362"/>
    </source>
</evidence>
<evidence type="ECO:0000256" key="4">
    <source>
        <dbReference type="ARBA" id="ARBA00022695"/>
    </source>
</evidence>
<evidence type="ECO:0000256" key="3">
    <source>
        <dbReference type="ARBA" id="ARBA00022679"/>
    </source>
</evidence>
<comment type="caution">
    <text evidence="6">Lacks conserved residue(s) required for the propagation of feature annotation.</text>
</comment>
<feature type="active site" evidence="6">
    <location>
        <position position="177"/>
    </location>
</feature>
<keyword evidence="5 6" id="KW-0238">DNA-binding</keyword>
<dbReference type="InterPro" id="IPR029494">
    <property type="entry name" value="DarT"/>
</dbReference>
<dbReference type="HOGENOM" id="CLU_113641_0_0_4"/>
<dbReference type="PROSITE" id="PS52018">
    <property type="entry name" value="DART"/>
    <property type="match status" value="1"/>
</dbReference>
<dbReference type="GO" id="GO:0003677">
    <property type="term" value="F:DNA binding"/>
    <property type="evidence" value="ECO:0007669"/>
    <property type="project" value="UniProtKB-UniRule"/>
</dbReference>
<reference evidence="9 11" key="3">
    <citation type="submission" date="2018-09" db="EMBL/GenBank/DDBJ databases">
        <title>Metagenome Assembled Genomes from an Advanced Water Purification Facility.</title>
        <authorList>
            <person name="Stamps B.W."/>
            <person name="Spear J.R."/>
        </authorList>
    </citation>
    <scope>NUCLEOTIDE SEQUENCE [LARGE SCALE GENOMIC DNA]</scope>
    <source>
        <strain evidence="9">Bin_27_1</strain>
    </source>
</reference>
<accession>A0A5C7S8Q3</accession>
<evidence type="ECO:0000256" key="2">
    <source>
        <dbReference type="ARBA" id="ARBA00022676"/>
    </source>
</evidence>
<comment type="catalytic activity">
    <reaction evidence="6">
        <text>a thymidine in DNA + NAD(+) = an N-(ADP-alpha-D-ribosyl)-thymidine in DNA + nicotinamide + H(+)</text>
        <dbReference type="Rhea" id="RHEA:71651"/>
        <dbReference type="Rhea" id="RHEA-COMP:13556"/>
        <dbReference type="Rhea" id="RHEA-COMP:18051"/>
        <dbReference type="ChEBI" id="CHEBI:15378"/>
        <dbReference type="ChEBI" id="CHEBI:17154"/>
        <dbReference type="ChEBI" id="CHEBI:57540"/>
        <dbReference type="ChEBI" id="CHEBI:137386"/>
        <dbReference type="ChEBI" id="CHEBI:191199"/>
    </reaction>
</comment>
<dbReference type="RefSeq" id="WP_004313322.1">
    <property type="nucleotide sequence ID" value="NC_011662.2"/>
</dbReference>
<gene>
    <name evidence="8" type="ordered locus">Tmz1t_3595</name>
    <name evidence="9" type="ORF">E6Q80_19745</name>
</gene>
<dbReference type="Pfam" id="PF14487">
    <property type="entry name" value="DarT"/>
    <property type="match status" value="1"/>
</dbReference>
<proteinExistence type="inferred from homology"/>
<evidence type="ECO:0000259" key="7">
    <source>
        <dbReference type="PROSITE" id="PS52018"/>
    </source>
</evidence>
<keyword evidence="2 6" id="KW-0328">Glycosyltransferase</keyword>
<keyword evidence="10" id="KW-1185">Reference proteome</keyword>
<reference evidence="10" key="1">
    <citation type="submission" date="2009-05" db="EMBL/GenBank/DDBJ databases">
        <title>Complete sequence of chromosome of Thauera sp. MZ1T.</title>
        <authorList>
            <consortium name="US DOE Joint Genome Institute"/>
            <person name="Lucas S."/>
            <person name="Copeland A."/>
            <person name="Lapidus A."/>
            <person name="Glavina del Rio T."/>
            <person name="Dalin E."/>
            <person name="Tice H."/>
            <person name="Bruce D."/>
            <person name="Goodwin L."/>
            <person name="Pitluck S."/>
            <person name="Sims D."/>
            <person name="Brettin T."/>
            <person name="Detter J.C."/>
            <person name="Han C."/>
            <person name="Larimer F."/>
            <person name="Land M."/>
            <person name="Hauser L."/>
            <person name="Kyrpides N."/>
            <person name="Mikhailova N."/>
            <person name="Sayler G.S."/>
        </authorList>
    </citation>
    <scope>NUCLEOTIDE SEQUENCE [LARGE SCALE GENOMIC DNA]</scope>
    <source>
        <strain evidence="10">MZ1T</strain>
    </source>
</reference>
<comment type="similarity">
    <text evidence="6">Belongs to the DarT ADP-ribosyltransferase family.</text>
</comment>
<feature type="active site" description="Proton acceptor" evidence="6">
    <location>
        <position position="52"/>
    </location>
</feature>
<dbReference type="GO" id="GO:0016779">
    <property type="term" value="F:nucleotidyltransferase activity"/>
    <property type="evidence" value="ECO:0007669"/>
    <property type="project" value="UniProtKB-UniRule"/>
</dbReference>
<protein>
    <submittedName>
        <fullName evidence="9">DUF4433 domain-containing protein</fullName>
    </submittedName>
</protein>
<evidence type="ECO:0000313" key="9">
    <source>
        <dbReference type="EMBL" id="TXH79799.1"/>
    </source>
</evidence>